<evidence type="ECO:0000256" key="2">
    <source>
        <dbReference type="SAM" id="Phobius"/>
    </source>
</evidence>
<dbReference type="PANTHER" id="PTHR13847:SF289">
    <property type="entry name" value="GLYCINE OXIDASE"/>
    <property type="match status" value="1"/>
</dbReference>
<protein>
    <submittedName>
        <fullName evidence="4">FAD-binding oxidoreductase</fullName>
    </submittedName>
</protein>
<name>A0A849KV79_9RHOB</name>
<dbReference type="GO" id="GO:0016491">
    <property type="term" value="F:oxidoreductase activity"/>
    <property type="evidence" value="ECO:0007669"/>
    <property type="project" value="UniProtKB-KW"/>
</dbReference>
<evidence type="ECO:0000256" key="1">
    <source>
        <dbReference type="ARBA" id="ARBA00023002"/>
    </source>
</evidence>
<sequence length="430" mass="44724">MREIGVKKAYGKRQLSVWPFEAWRLALIHALPPAHPLRDAAYGRRGTLTIANPSGRAARGPERGFAPDLLVVGAGIFGLSVAWAALKRGLSVAVLEAETPGAGASGGIVGALSPHVPEQWNPKKQFQLDALLSAGTHWAEVAAISGVDPGYARTGRLMPLSDAEARERAADRARGAAVHWGGAAEWRLRDDADPGWLAGAACGAVHETLSARIFPRAAVRALAAAVEARGGRIRSGCAVRAVAGGRVETDMGPVIAGRIVIAAGVPGFGLMAPALGQVAGQGVKGQAALLRADVPPDAPMLYHDGLYVVPHGNGLVAVGSTSENRWDEARATDGLLDDVLVRARALCPALEGAEVVERWAGLRPKARRRDPMLGEIPGLAGVYSANGAFKIGFGIAHHAGALVARMVTGEAVDLPESFTVAHHLSRGLRA</sequence>
<evidence type="ECO:0000313" key="4">
    <source>
        <dbReference type="EMBL" id="NNU79551.1"/>
    </source>
</evidence>
<dbReference type="InterPro" id="IPR006076">
    <property type="entry name" value="FAD-dep_OxRdtase"/>
</dbReference>
<dbReference type="AlphaFoldDB" id="A0A849KV79"/>
<proteinExistence type="predicted"/>
<keyword evidence="5" id="KW-1185">Reference proteome</keyword>
<dbReference type="EMBL" id="JABFBC010000001">
    <property type="protein sequence ID" value="NNU79551.1"/>
    <property type="molecule type" value="Genomic_DNA"/>
</dbReference>
<keyword evidence="1" id="KW-0560">Oxidoreductase</keyword>
<reference evidence="4 5" key="1">
    <citation type="submission" date="2020-05" db="EMBL/GenBank/DDBJ databases">
        <title>Gimesia benthica sp. nov., a novel planctomycete isolated from a deep-sea water sample of the Northwest Indian Ocean.</title>
        <authorList>
            <person name="Wang J."/>
            <person name="Ruan C."/>
            <person name="Song L."/>
            <person name="Zhu Y."/>
            <person name="Li A."/>
            <person name="Zheng X."/>
            <person name="Wang L."/>
            <person name="Lu Z."/>
            <person name="Huang Y."/>
            <person name="Du W."/>
            <person name="Zhou Y."/>
            <person name="Huang L."/>
            <person name="Dai X."/>
        </authorList>
    </citation>
    <scope>NUCLEOTIDE SEQUENCE [LARGE SCALE GENOMIC DNA]</scope>
    <source>
        <strain evidence="4 5">YYQ-30</strain>
    </source>
</reference>
<dbReference type="Proteomes" id="UP000572377">
    <property type="component" value="Unassembled WGS sequence"/>
</dbReference>
<evidence type="ECO:0000259" key="3">
    <source>
        <dbReference type="Pfam" id="PF01266"/>
    </source>
</evidence>
<dbReference type="SUPFAM" id="SSF54373">
    <property type="entry name" value="FAD-linked reductases, C-terminal domain"/>
    <property type="match status" value="1"/>
</dbReference>
<keyword evidence="2" id="KW-0812">Transmembrane</keyword>
<comment type="caution">
    <text evidence="4">The sequence shown here is derived from an EMBL/GenBank/DDBJ whole genome shotgun (WGS) entry which is preliminary data.</text>
</comment>
<dbReference type="Gene3D" id="3.30.9.10">
    <property type="entry name" value="D-Amino Acid Oxidase, subunit A, domain 2"/>
    <property type="match status" value="1"/>
</dbReference>
<gene>
    <name evidence="4" type="ORF">HMH01_03775</name>
</gene>
<dbReference type="InterPro" id="IPR036188">
    <property type="entry name" value="FAD/NAD-bd_sf"/>
</dbReference>
<accession>A0A849KV79</accession>
<feature type="domain" description="FAD dependent oxidoreductase" evidence="3">
    <location>
        <begin position="68"/>
        <end position="406"/>
    </location>
</feature>
<dbReference type="PANTHER" id="PTHR13847">
    <property type="entry name" value="SARCOSINE DEHYDROGENASE-RELATED"/>
    <property type="match status" value="1"/>
</dbReference>
<evidence type="ECO:0000313" key="5">
    <source>
        <dbReference type="Proteomes" id="UP000572377"/>
    </source>
</evidence>
<keyword evidence="2" id="KW-0472">Membrane</keyword>
<organism evidence="4 5">
    <name type="scientific">Halovulum dunhuangense</name>
    <dbReference type="NCBI Taxonomy" id="1505036"/>
    <lineage>
        <taxon>Bacteria</taxon>
        <taxon>Pseudomonadati</taxon>
        <taxon>Pseudomonadota</taxon>
        <taxon>Alphaproteobacteria</taxon>
        <taxon>Rhodobacterales</taxon>
        <taxon>Paracoccaceae</taxon>
        <taxon>Halovulum</taxon>
    </lineage>
</organism>
<keyword evidence="2" id="KW-1133">Transmembrane helix</keyword>
<dbReference type="Pfam" id="PF01266">
    <property type="entry name" value="DAO"/>
    <property type="match status" value="1"/>
</dbReference>
<feature type="transmembrane region" description="Helical" evidence="2">
    <location>
        <begin position="65"/>
        <end position="86"/>
    </location>
</feature>
<dbReference type="GO" id="GO:0005737">
    <property type="term" value="C:cytoplasm"/>
    <property type="evidence" value="ECO:0007669"/>
    <property type="project" value="TreeGrafter"/>
</dbReference>
<dbReference type="Gene3D" id="3.50.50.60">
    <property type="entry name" value="FAD/NAD(P)-binding domain"/>
    <property type="match status" value="1"/>
</dbReference>
<dbReference type="SUPFAM" id="SSF51905">
    <property type="entry name" value="FAD/NAD(P)-binding domain"/>
    <property type="match status" value="1"/>
</dbReference>